<keyword evidence="4" id="KW-1185">Reference proteome</keyword>
<dbReference type="GO" id="GO:0016747">
    <property type="term" value="F:acyltransferase activity, transferring groups other than amino-acyl groups"/>
    <property type="evidence" value="ECO:0007669"/>
    <property type="project" value="InterPro"/>
</dbReference>
<dbReference type="Proteomes" id="UP000301870">
    <property type="component" value="Chromosome 30"/>
</dbReference>
<dbReference type="GeneID" id="111360091"/>
<proteinExistence type="predicted"/>
<feature type="transmembrane region" description="Helical" evidence="2">
    <location>
        <begin position="275"/>
        <end position="293"/>
    </location>
</feature>
<feature type="transmembrane region" description="Helical" evidence="2">
    <location>
        <begin position="189"/>
        <end position="207"/>
    </location>
</feature>
<evidence type="ECO:0000313" key="5">
    <source>
        <dbReference type="RefSeq" id="XP_022831692.1"/>
    </source>
</evidence>
<feature type="transmembrane region" description="Helical" evidence="2">
    <location>
        <begin position="419"/>
        <end position="438"/>
    </location>
</feature>
<organism evidence="4 5">
    <name type="scientific">Spodoptera litura</name>
    <name type="common">Asian cotton leafworm</name>
    <dbReference type="NCBI Taxonomy" id="69820"/>
    <lineage>
        <taxon>Eukaryota</taxon>
        <taxon>Metazoa</taxon>
        <taxon>Ecdysozoa</taxon>
        <taxon>Arthropoda</taxon>
        <taxon>Hexapoda</taxon>
        <taxon>Insecta</taxon>
        <taxon>Pterygota</taxon>
        <taxon>Neoptera</taxon>
        <taxon>Endopterygota</taxon>
        <taxon>Lepidoptera</taxon>
        <taxon>Glossata</taxon>
        <taxon>Ditrysia</taxon>
        <taxon>Noctuoidea</taxon>
        <taxon>Noctuidae</taxon>
        <taxon>Amphipyrinae</taxon>
        <taxon>Spodoptera</taxon>
    </lineage>
</organism>
<sequence>MPQLFALDEWPGCLAARGAYCVGSFELAPAQQPHPLYDLMQGYSANTVENYNHTRLHRGLCLPRSCAAHAPSHQHDLHDDQLRDWFLSCVNASTLSAYNLSVQLLRLEYCSIGEAPPPDLTTAERAFAGFLATVLALAVISTALDLTLSDHARKGLEWALVWSVPACWRALSAPPPRAARTDLACFDGLRVLTMLVVIIEHVCWITTQTYLTDTKIYEQMRGSIDVILMTNSTLVVQIFFIMSSFLLAHKLLQQRRRGEHVPPFSTFVDTMFNRIIRVSPSYWVVVWFAASWWQRTGRGPLWAPMVASEAAVCRHKWWTHLLYLNNILYADDKCLIQTWYLAADMQLYAVCLALTLVLWRWRRAAVVVLSALLVGSVALLFGLAYYWNLVPTYVMHRPESVWLAYREEPSFNVLYQSPLGNVPGALAGLLLAHLHHVLLDLDVQLPRYKIFGWLSVAAVPVAAWWVAASPLALGRGPPGRLPAAALAALERPVFSFFVAMALLGAMNGIPSAVKRCLSWPGWAAWARLSFGALLLHMPINKALVASRLMPSMLDRQAAITEWFGVAAVSYMAALPLALLVELPAQRLVRALRPERGARAPSAPPARAPADKSDL</sequence>
<name>A0A9J7EPD1_SPOLT</name>
<accession>A0A9J7EPD1</accession>
<gene>
    <name evidence="5" type="primary">LOC111360091</name>
</gene>
<feature type="transmembrane region" description="Helical" evidence="2">
    <location>
        <begin position="450"/>
        <end position="473"/>
    </location>
</feature>
<reference evidence="5" key="1">
    <citation type="submission" date="2025-08" db="UniProtKB">
        <authorList>
            <consortium name="RefSeq"/>
        </authorList>
    </citation>
    <scope>IDENTIFICATION</scope>
    <source>
        <strain evidence="5">Ishihara</strain>
        <tissue evidence="5">Whole body</tissue>
    </source>
</reference>
<feature type="transmembrane region" description="Helical" evidence="2">
    <location>
        <begin position="366"/>
        <end position="387"/>
    </location>
</feature>
<keyword evidence="2" id="KW-1133">Transmembrane helix</keyword>
<evidence type="ECO:0000259" key="3">
    <source>
        <dbReference type="Pfam" id="PF01757"/>
    </source>
</evidence>
<dbReference type="AlphaFoldDB" id="A0A9J7EPD1"/>
<feature type="transmembrane region" description="Helical" evidence="2">
    <location>
        <begin position="493"/>
        <end position="510"/>
    </location>
</feature>
<evidence type="ECO:0000256" key="1">
    <source>
        <dbReference type="SAM" id="MobiDB-lite"/>
    </source>
</evidence>
<dbReference type="InterPro" id="IPR052728">
    <property type="entry name" value="O2_lipid_transport_reg"/>
</dbReference>
<feature type="transmembrane region" description="Helical" evidence="2">
    <location>
        <begin position="522"/>
        <end position="539"/>
    </location>
</feature>
<dbReference type="RefSeq" id="XP_022831692.1">
    <property type="nucleotide sequence ID" value="XM_022975924.1"/>
</dbReference>
<keyword evidence="2" id="KW-0472">Membrane</keyword>
<feature type="transmembrane region" description="Helical" evidence="2">
    <location>
        <begin position="227"/>
        <end position="248"/>
    </location>
</feature>
<evidence type="ECO:0000313" key="4">
    <source>
        <dbReference type="Proteomes" id="UP000301870"/>
    </source>
</evidence>
<feature type="transmembrane region" description="Helical" evidence="2">
    <location>
        <begin position="339"/>
        <end position="359"/>
    </location>
</feature>
<feature type="transmembrane region" description="Helical" evidence="2">
    <location>
        <begin position="559"/>
        <end position="580"/>
    </location>
</feature>
<dbReference type="InterPro" id="IPR002656">
    <property type="entry name" value="Acyl_transf_3_dom"/>
</dbReference>
<feature type="domain" description="Acyltransferase 3" evidence="3">
    <location>
        <begin position="184"/>
        <end position="573"/>
    </location>
</feature>
<dbReference type="PANTHER" id="PTHR11161:SF22">
    <property type="entry name" value="ACYLTRANSFERASE 3 DOMAIN-CONTAINING PROTEIN-RELATED"/>
    <property type="match status" value="1"/>
</dbReference>
<keyword evidence="2" id="KW-0812">Transmembrane</keyword>
<feature type="region of interest" description="Disordered" evidence="1">
    <location>
        <begin position="595"/>
        <end position="614"/>
    </location>
</feature>
<protein>
    <submittedName>
        <fullName evidence="5">Nose resistant to fluoxetine protein 6-like isoform X2</fullName>
    </submittedName>
</protein>
<dbReference type="PANTHER" id="PTHR11161">
    <property type="entry name" value="O-ACYLTRANSFERASE"/>
    <property type="match status" value="1"/>
</dbReference>
<dbReference type="Pfam" id="PF01757">
    <property type="entry name" value="Acyl_transf_3"/>
    <property type="match status" value="1"/>
</dbReference>
<evidence type="ECO:0000256" key="2">
    <source>
        <dbReference type="SAM" id="Phobius"/>
    </source>
</evidence>
<feature type="transmembrane region" description="Helical" evidence="2">
    <location>
        <begin position="126"/>
        <end position="148"/>
    </location>
</feature>